<proteinExistence type="inferred from homology"/>
<evidence type="ECO:0000313" key="9">
    <source>
        <dbReference type="EMBL" id="KAI9200696.1"/>
    </source>
</evidence>
<sequence length="504" mass="54242">MANVQQQQVNESWGSGSNRIAAINVDGATPSPNNKTFDDPNHQKPGWRKFLTFVGPGFLVSLAYLDPGNLETDLQAGANHGFELLWVVLIGMIFALIIQSLAANLGVSTVIGTAFALNILFSIPVWVGVLLTGLSTLLLLGLQRYGVRKLEMLIAVLVFVMAGCFFGEMSYVKPPAADVLKGMFIPKLTGQGATGDAIALLGALVMPHNLFLHSALVLSRKVPNSVRGINDACRFFLIESGLALLVAFLINVAVISVSGTVCSDPNLSDQCSDITLNSASFLLQNVLGKSSSTIYAIALLASGQSSAITGTYAGQFIMQGFLDMKMKKWLRNLMTRCVAIIPSLVVSIIGGPQGAGRLIIIASMILSFELPFALIPLLKFSSSSTKMGPHKNSIIIIVISWILGLGIIGINVYYLSTAFVGWIIHNNLPKVGSVFIGILVFPLMAVYLIAVIYLMFRKDSVVTYIEPKDDPIAQAQMENGLGNSTEPMDRLHYREDLADIPLPP</sequence>
<feature type="transmembrane region" description="Helical" evidence="8">
    <location>
        <begin position="233"/>
        <end position="257"/>
    </location>
</feature>
<dbReference type="AlphaFoldDB" id="A0AAD5JHH0"/>
<keyword evidence="10" id="KW-1185">Reference proteome</keyword>
<dbReference type="GO" id="GO:0005384">
    <property type="term" value="F:manganese ion transmembrane transporter activity"/>
    <property type="evidence" value="ECO:0007669"/>
    <property type="project" value="TreeGrafter"/>
</dbReference>
<dbReference type="PRINTS" id="PR00447">
    <property type="entry name" value="NATRESASSCMP"/>
</dbReference>
<keyword evidence="7 8" id="KW-0472">Membrane</keyword>
<evidence type="ECO:0000256" key="6">
    <source>
        <dbReference type="ARBA" id="ARBA00023065"/>
    </source>
</evidence>
<feature type="transmembrane region" description="Helical" evidence="8">
    <location>
        <begin position="333"/>
        <end position="352"/>
    </location>
</feature>
<evidence type="ECO:0000256" key="1">
    <source>
        <dbReference type="ARBA" id="ARBA00004141"/>
    </source>
</evidence>
<dbReference type="PANTHER" id="PTHR11706">
    <property type="entry name" value="SOLUTE CARRIER PROTEIN FAMILY 11 MEMBER"/>
    <property type="match status" value="1"/>
</dbReference>
<feature type="transmembrane region" description="Helical" evidence="8">
    <location>
        <begin position="84"/>
        <end position="103"/>
    </location>
</feature>
<evidence type="ECO:0000256" key="7">
    <source>
        <dbReference type="ARBA" id="ARBA00023136"/>
    </source>
</evidence>
<keyword evidence="3" id="KW-0813">Transport</keyword>
<comment type="caution">
    <text evidence="9">The sequence shown here is derived from an EMBL/GenBank/DDBJ whole genome shotgun (WGS) entry which is preliminary data.</text>
</comment>
<feature type="transmembrane region" description="Helical" evidence="8">
    <location>
        <begin position="192"/>
        <end position="212"/>
    </location>
</feature>
<feature type="transmembrane region" description="Helical" evidence="8">
    <location>
        <begin position="152"/>
        <end position="172"/>
    </location>
</feature>
<dbReference type="Proteomes" id="UP001064489">
    <property type="component" value="Chromosome 9"/>
</dbReference>
<dbReference type="EMBL" id="JAJSOW010000001">
    <property type="protein sequence ID" value="KAI9200696.1"/>
    <property type="molecule type" value="Genomic_DNA"/>
</dbReference>
<organism evidence="9 10">
    <name type="scientific">Acer negundo</name>
    <name type="common">Box elder</name>
    <dbReference type="NCBI Taxonomy" id="4023"/>
    <lineage>
        <taxon>Eukaryota</taxon>
        <taxon>Viridiplantae</taxon>
        <taxon>Streptophyta</taxon>
        <taxon>Embryophyta</taxon>
        <taxon>Tracheophyta</taxon>
        <taxon>Spermatophyta</taxon>
        <taxon>Magnoliopsida</taxon>
        <taxon>eudicotyledons</taxon>
        <taxon>Gunneridae</taxon>
        <taxon>Pentapetalae</taxon>
        <taxon>rosids</taxon>
        <taxon>malvids</taxon>
        <taxon>Sapindales</taxon>
        <taxon>Sapindaceae</taxon>
        <taxon>Hippocastanoideae</taxon>
        <taxon>Acereae</taxon>
        <taxon>Acer</taxon>
    </lineage>
</organism>
<dbReference type="PANTHER" id="PTHR11706:SF77">
    <property type="entry name" value="METAL TRANSPORTER NRAMP5"/>
    <property type="match status" value="1"/>
</dbReference>
<keyword evidence="6" id="KW-0406">Ion transport</keyword>
<evidence type="ECO:0000256" key="2">
    <source>
        <dbReference type="ARBA" id="ARBA00009965"/>
    </source>
</evidence>
<feature type="transmembrane region" description="Helical" evidence="8">
    <location>
        <begin position="115"/>
        <end position="140"/>
    </location>
</feature>
<feature type="transmembrane region" description="Helical" evidence="8">
    <location>
        <begin position="358"/>
        <end position="380"/>
    </location>
</feature>
<reference evidence="9" key="2">
    <citation type="submission" date="2023-02" db="EMBL/GenBank/DDBJ databases">
        <authorList>
            <person name="Swenson N.G."/>
            <person name="Wegrzyn J.L."/>
            <person name="Mcevoy S.L."/>
        </authorList>
    </citation>
    <scope>NUCLEOTIDE SEQUENCE</scope>
    <source>
        <strain evidence="9">91603</strain>
        <tissue evidence="9">Leaf</tissue>
    </source>
</reference>
<feature type="transmembrane region" description="Helical" evidence="8">
    <location>
        <begin position="293"/>
        <end position="313"/>
    </location>
</feature>
<keyword evidence="4 8" id="KW-0812">Transmembrane</keyword>
<accession>A0AAD5JHH0</accession>
<dbReference type="HAMAP" id="MF_00221">
    <property type="entry name" value="NRAMP"/>
    <property type="match status" value="1"/>
</dbReference>
<dbReference type="GO" id="GO:0015086">
    <property type="term" value="F:cadmium ion transmembrane transporter activity"/>
    <property type="evidence" value="ECO:0007669"/>
    <property type="project" value="TreeGrafter"/>
</dbReference>
<feature type="transmembrane region" description="Helical" evidence="8">
    <location>
        <begin position="392"/>
        <end position="414"/>
    </location>
</feature>
<keyword evidence="5 8" id="KW-1133">Transmembrane helix</keyword>
<dbReference type="GO" id="GO:0005886">
    <property type="term" value="C:plasma membrane"/>
    <property type="evidence" value="ECO:0007669"/>
    <property type="project" value="TreeGrafter"/>
</dbReference>
<reference evidence="9" key="1">
    <citation type="journal article" date="2022" name="Plant J.">
        <title>Strategies of tolerance reflected in two North American maple genomes.</title>
        <authorList>
            <person name="McEvoy S.L."/>
            <person name="Sezen U.U."/>
            <person name="Trouern-Trend A."/>
            <person name="McMahon S.M."/>
            <person name="Schaberg P.G."/>
            <person name="Yang J."/>
            <person name="Wegrzyn J.L."/>
            <person name="Swenson N.G."/>
        </authorList>
    </citation>
    <scope>NUCLEOTIDE SEQUENCE</scope>
    <source>
        <strain evidence="9">91603</strain>
    </source>
</reference>
<gene>
    <name evidence="9" type="ORF">LWI28_011772</name>
</gene>
<protein>
    <submittedName>
        <fullName evidence="9">Uncharacterized protein</fullName>
    </submittedName>
</protein>
<evidence type="ECO:0000313" key="10">
    <source>
        <dbReference type="Proteomes" id="UP001064489"/>
    </source>
</evidence>
<feature type="transmembrane region" description="Helical" evidence="8">
    <location>
        <begin position="434"/>
        <end position="456"/>
    </location>
</feature>
<evidence type="ECO:0000256" key="3">
    <source>
        <dbReference type="ARBA" id="ARBA00022448"/>
    </source>
</evidence>
<comment type="similarity">
    <text evidence="2">Belongs to the NRAMP (TC 2.A.55) family.</text>
</comment>
<dbReference type="NCBIfam" id="NF037982">
    <property type="entry name" value="Nramp_1"/>
    <property type="match status" value="1"/>
</dbReference>
<comment type="subcellular location">
    <subcellularLocation>
        <location evidence="1">Membrane</location>
        <topology evidence="1">Multi-pass membrane protein</topology>
    </subcellularLocation>
</comment>
<evidence type="ECO:0000256" key="4">
    <source>
        <dbReference type="ARBA" id="ARBA00022692"/>
    </source>
</evidence>
<evidence type="ECO:0000256" key="5">
    <source>
        <dbReference type="ARBA" id="ARBA00022989"/>
    </source>
</evidence>
<dbReference type="InterPro" id="IPR001046">
    <property type="entry name" value="NRAMP_fam"/>
</dbReference>
<dbReference type="Pfam" id="PF01566">
    <property type="entry name" value="Nramp"/>
    <property type="match status" value="1"/>
</dbReference>
<name>A0AAD5JHH0_ACENE</name>
<evidence type="ECO:0000256" key="8">
    <source>
        <dbReference type="SAM" id="Phobius"/>
    </source>
</evidence>
<dbReference type="GO" id="GO:0034755">
    <property type="term" value="P:iron ion transmembrane transport"/>
    <property type="evidence" value="ECO:0007669"/>
    <property type="project" value="TreeGrafter"/>
</dbReference>